<name>A0A316HMW6_9PSEU</name>
<organism evidence="1 2">
    <name type="scientific">Lentzea atacamensis</name>
    <dbReference type="NCBI Taxonomy" id="531938"/>
    <lineage>
        <taxon>Bacteria</taxon>
        <taxon>Bacillati</taxon>
        <taxon>Actinomycetota</taxon>
        <taxon>Actinomycetes</taxon>
        <taxon>Pseudonocardiales</taxon>
        <taxon>Pseudonocardiaceae</taxon>
        <taxon>Lentzea</taxon>
    </lineage>
</organism>
<dbReference type="AlphaFoldDB" id="A0A316HMW6"/>
<evidence type="ECO:0000313" key="1">
    <source>
        <dbReference type="EMBL" id="PWK81664.1"/>
    </source>
</evidence>
<dbReference type="Proteomes" id="UP000246005">
    <property type="component" value="Unassembled WGS sequence"/>
</dbReference>
<accession>A0A316HMW6</accession>
<sequence length="73" mass="8044">MSADLIDEAAPLHMQLGRALLLAVSHAYDRATAAGDVVWQEQCLTAMRRIDERLSAWESSPRSSVDEGNTDDE</sequence>
<dbReference type="RefSeq" id="WP_109641144.1">
    <property type="nucleotide sequence ID" value="NZ_QGHB01000016.1"/>
</dbReference>
<gene>
    <name evidence="1" type="ORF">C8D88_11675</name>
</gene>
<proteinExistence type="predicted"/>
<comment type="caution">
    <text evidence="1">The sequence shown here is derived from an EMBL/GenBank/DDBJ whole genome shotgun (WGS) entry which is preliminary data.</text>
</comment>
<dbReference type="EMBL" id="QGHB01000016">
    <property type="protein sequence ID" value="PWK81664.1"/>
    <property type="molecule type" value="Genomic_DNA"/>
</dbReference>
<evidence type="ECO:0000313" key="2">
    <source>
        <dbReference type="Proteomes" id="UP000246005"/>
    </source>
</evidence>
<protein>
    <submittedName>
        <fullName evidence="1">Uncharacterized protein</fullName>
    </submittedName>
</protein>
<reference evidence="1 2" key="1">
    <citation type="submission" date="2018-05" db="EMBL/GenBank/DDBJ databases">
        <title>Genomic Encyclopedia of Type Strains, Phase IV (KMG-IV): sequencing the most valuable type-strain genomes for metagenomic binning, comparative biology and taxonomic classification.</title>
        <authorList>
            <person name="Goeker M."/>
        </authorList>
    </citation>
    <scope>NUCLEOTIDE SEQUENCE [LARGE SCALE GENOMIC DNA]</scope>
    <source>
        <strain evidence="1 2">DSM 45480</strain>
    </source>
</reference>